<feature type="transmembrane region" description="Helical" evidence="1">
    <location>
        <begin position="169"/>
        <end position="189"/>
    </location>
</feature>
<sequence>MQVVMIGPFMLKFSLLLLAASAVLGYLAPFLLARRVDPAVRKPVMDDLTTALLIGILVWKFSVIVFDIQSVIRSPLSLLYYTGGTEGMALATAVAFLIPAYKCLKYRRPWAVYANTALAWLAAGDGIWNLLRVFSGRGGAVDIVSAAVAAAIVAYQFRQRERLFSGYHFIVSVLWLAIGMFAASLLGAARDEAFWLGFTGWQLSLMFIMVLSLAVKIMFDFKSKSNRT</sequence>
<comment type="caution">
    <text evidence="2">The sequence shown here is derived from an EMBL/GenBank/DDBJ whole genome shotgun (WGS) entry which is preliminary data.</text>
</comment>
<feature type="transmembrane region" description="Helical" evidence="1">
    <location>
        <begin position="13"/>
        <end position="32"/>
    </location>
</feature>
<feature type="transmembrane region" description="Helical" evidence="1">
    <location>
        <begin position="78"/>
        <end position="98"/>
    </location>
</feature>
<proteinExistence type="predicted"/>
<reference evidence="2 3" key="1">
    <citation type="submission" date="2021-03" db="EMBL/GenBank/DDBJ databases">
        <title>Antimicrobial resistance genes in bacteria isolated from Japanese honey, and their potential for conferring macrolide and lincosamide resistance in the American foulbrood pathogen Paenibacillus larvae.</title>
        <authorList>
            <person name="Okamoto M."/>
            <person name="Kumagai M."/>
            <person name="Kanamori H."/>
            <person name="Takamatsu D."/>
        </authorList>
    </citation>
    <scope>NUCLEOTIDE SEQUENCE [LARGE SCALE GENOMIC DNA]</scope>
    <source>
        <strain evidence="2 3">J21TS3</strain>
    </source>
</reference>
<feature type="transmembrane region" description="Helical" evidence="1">
    <location>
        <begin position="201"/>
        <end position="219"/>
    </location>
</feature>
<dbReference type="Proteomes" id="UP000680638">
    <property type="component" value="Unassembled WGS sequence"/>
</dbReference>
<evidence type="ECO:0000313" key="3">
    <source>
        <dbReference type="Proteomes" id="UP000680638"/>
    </source>
</evidence>
<keyword evidence="1" id="KW-0472">Membrane</keyword>
<accession>A0ABQ4LRJ1</accession>
<keyword evidence="1" id="KW-0812">Transmembrane</keyword>
<dbReference type="RefSeq" id="WP_212947605.1">
    <property type="nucleotide sequence ID" value="NZ_BORW01000002.1"/>
</dbReference>
<evidence type="ECO:0000256" key="1">
    <source>
        <dbReference type="SAM" id="Phobius"/>
    </source>
</evidence>
<protein>
    <submittedName>
        <fullName evidence="2">Uncharacterized protein</fullName>
    </submittedName>
</protein>
<gene>
    <name evidence="2" type="ORF">J21TS3_06800</name>
</gene>
<dbReference type="EMBL" id="BORW01000002">
    <property type="protein sequence ID" value="GIO65859.1"/>
    <property type="molecule type" value="Genomic_DNA"/>
</dbReference>
<feature type="transmembrane region" description="Helical" evidence="1">
    <location>
        <begin position="44"/>
        <end position="66"/>
    </location>
</feature>
<feature type="transmembrane region" description="Helical" evidence="1">
    <location>
        <begin position="137"/>
        <end position="157"/>
    </location>
</feature>
<name>A0ABQ4LRJ1_9BACL</name>
<organism evidence="2 3">
    <name type="scientific">Paenibacillus cookii</name>
    <dbReference type="NCBI Taxonomy" id="157839"/>
    <lineage>
        <taxon>Bacteria</taxon>
        <taxon>Bacillati</taxon>
        <taxon>Bacillota</taxon>
        <taxon>Bacilli</taxon>
        <taxon>Bacillales</taxon>
        <taxon>Paenibacillaceae</taxon>
        <taxon>Paenibacillus</taxon>
    </lineage>
</organism>
<keyword evidence="3" id="KW-1185">Reference proteome</keyword>
<evidence type="ECO:0000313" key="2">
    <source>
        <dbReference type="EMBL" id="GIO65859.1"/>
    </source>
</evidence>
<keyword evidence="1" id="KW-1133">Transmembrane helix</keyword>